<organism evidence="1">
    <name type="scientific">Arundo donax</name>
    <name type="common">Giant reed</name>
    <name type="synonym">Donax arundinaceus</name>
    <dbReference type="NCBI Taxonomy" id="35708"/>
    <lineage>
        <taxon>Eukaryota</taxon>
        <taxon>Viridiplantae</taxon>
        <taxon>Streptophyta</taxon>
        <taxon>Embryophyta</taxon>
        <taxon>Tracheophyta</taxon>
        <taxon>Spermatophyta</taxon>
        <taxon>Magnoliopsida</taxon>
        <taxon>Liliopsida</taxon>
        <taxon>Poales</taxon>
        <taxon>Poaceae</taxon>
        <taxon>PACMAD clade</taxon>
        <taxon>Arundinoideae</taxon>
        <taxon>Arundineae</taxon>
        <taxon>Arundo</taxon>
    </lineage>
</organism>
<reference evidence="1" key="2">
    <citation type="journal article" date="2015" name="Data Brief">
        <title>Shoot transcriptome of the giant reed, Arundo donax.</title>
        <authorList>
            <person name="Barrero R.A."/>
            <person name="Guerrero F.D."/>
            <person name="Moolhuijzen P."/>
            <person name="Goolsby J.A."/>
            <person name="Tidwell J."/>
            <person name="Bellgard S.E."/>
            <person name="Bellgard M.I."/>
        </authorList>
    </citation>
    <scope>NUCLEOTIDE SEQUENCE</scope>
    <source>
        <tissue evidence="1">Shoot tissue taken approximately 20 cm above the soil surface</tissue>
    </source>
</reference>
<reference evidence="1" key="1">
    <citation type="submission" date="2014-09" db="EMBL/GenBank/DDBJ databases">
        <authorList>
            <person name="Magalhaes I.L.F."/>
            <person name="Oliveira U."/>
            <person name="Santos F.R."/>
            <person name="Vidigal T.H.D.A."/>
            <person name="Brescovit A.D."/>
            <person name="Santos A.J."/>
        </authorList>
    </citation>
    <scope>NUCLEOTIDE SEQUENCE</scope>
    <source>
        <tissue evidence="1">Shoot tissue taken approximately 20 cm above the soil surface</tissue>
    </source>
</reference>
<name>A0A0A9DQ86_ARUDO</name>
<dbReference type="EMBL" id="GBRH01209042">
    <property type="protein sequence ID" value="JAD88853.1"/>
    <property type="molecule type" value="Transcribed_RNA"/>
</dbReference>
<evidence type="ECO:0000313" key="1">
    <source>
        <dbReference type="EMBL" id="JAD88853.1"/>
    </source>
</evidence>
<protein>
    <submittedName>
        <fullName evidence="1">Uncharacterized protein</fullName>
    </submittedName>
</protein>
<proteinExistence type="predicted"/>
<accession>A0A0A9DQ86</accession>
<sequence length="75" mass="8564">MSEEQKRPKKGKNCTNLAFSSNLIIGYVNTYFKQAQTDILHHNIVKAQSLYSLTLGIWSFKCTLEFIAEITQPDP</sequence>
<dbReference type="AlphaFoldDB" id="A0A0A9DQ86"/>